<evidence type="ECO:0000313" key="1">
    <source>
        <dbReference type="EMBL" id="RYO85016.1"/>
    </source>
</evidence>
<dbReference type="EMBL" id="QJNU01000829">
    <property type="protein sequence ID" value="RYO85016.1"/>
    <property type="molecule type" value="Genomic_DNA"/>
</dbReference>
<dbReference type="Proteomes" id="UP000293360">
    <property type="component" value="Unassembled WGS sequence"/>
</dbReference>
<evidence type="ECO:0000313" key="2">
    <source>
        <dbReference type="Proteomes" id="UP000293360"/>
    </source>
</evidence>
<proteinExistence type="predicted"/>
<gene>
    <name evidence="1" type="ORF">DL764_009241</name>
</gene>
<organism evidence="1 2">
    <name type="scientific">Monosporascus ibericus</name>
    <dbReference type="NCBI Taxonomy" id="155417"/>
    <lineage>
        <taxon>Eukaryota</taxon>
        <taxon>Fungi</taxon>
        <taxon>Dikarya</taxon>
        <taxon>Ascomycota</taxon>
        <taxon>Pezizomycotina</taxon>
        <taxon>Sordariomycetes</taxon>
        <taxon>Xylariomycetidae</taxon>
        <taxon>Xylariales</taxon>
        <taxon>Xylariales incertae sedis</taxon>
        <taxon>Monosporascus</taxon>
    </lineage>
</organism>
<name>A0A4Q4SXR2_9PEZI</name>
<comment type="caution">
    <text evidence="1">The sequence shown here is derived from an EMBL/GenBank/DDBJ whole genome shotgun (WGS) entry which is preliminary data.</text>
</comment>
<keyword evidence="2" id="KW-1185">Reference proteome</keyword>
<dbReference type="AlphaFoldDB" id="A0A4Q4SXR2"/>
<dbReference type="OrthoDB" id="4753068at2759"/>
<accession>A0A4Q4SXR2</accession>
<protein>
    <submittedName>
        <fullName evidence="1">Uncharacterized protein</fullName>
    </submittedName>
</protein>
<reference evidence="1 2" key="1">
    <citation type="submission" date="2018-06" db="EMBL/GenBank/DDBJ databases">
        <title>Complete Genomes of Monosporascus.</title>
        <authorList>
            <person name="Robinson A.J."/>
            <person name="Natvig D.O."/>
        </authorList>
    </citation>
    <scope>NUCLEOTIDE SEQUENCE [LARGE SCALE GENOMIC DNA]</scope>
    <source>
        <strain evidence="1 2">CBS 110550</strain>
    </source>
</reference>
<sequence>MKKVHSVEWDLADLAFTYASMLKCPEGYECSLPFIPKDAVTHDQILLMPAILASHADLLRVLLKHDFLHPNCDPFIRFLYWKGDKLSADSGMPRWPLYFSVHLMSEPEAIECLIAAGAKLSRLTPPHGVEPKILASLRGCRCVEEARQRFLDAHLYLRGAYRYLIDHMRGSAEIVAAEQLLVGAELLGLEVKPRSAGYHVTSGVDSIPSLPRVLETEESFLSWRERVIEILEKAANNRNQQTAARHET</sequence>